<feature type="region of interest" description="Disordered" evidence="1">
    <location>
        <begin position="1"/>
        <end position="24"/>
    </location>
</feature>
<comment type="caution">
    <text evidence="2">The sequence shown here is derived from an EMBL/GenBank/DDBJ whole genome shotgun (WGS) entry which is preliminary data.</text>
</comment>
<evidence type="ECO:0000313" key="3">
    <source>
        <dbReference type="Proteomes" id="UP000324800"/>
    </source>
</evidence>
<evidence type="ECO:0000256" key="1">
    <source>
        <dbReference type="SAM" id="MobiDB-lite"/>
    </source>
</evidence>
<accession>A0A5J4U8K4</accession>
<dbReference type="Proteomes" id="UP000324800">
    <property type="component" value="Unassembled WGS sequence"/>
</dbReference>
<proteinExistence type="predicted"/>
<sequence>LIPQGSGVLLPTTTKPQEMESMVD</sequence>
<feature type="non-terminal residue" evidence="2">
    <location>
        <position position="1"/>
    </location>
</feature>
<evidence type="ECO:0000313" key="2">
    <source>
        <dbReference type="EMBL" id="KAA6366564.1"/>
    </source>
</evidence>
<organism evidence="2 3">
    <name type="scientific">Streblomastix strix</name>
    <dbReference type="NCBI Taxonomy" id="222440"/>
    <lineage>
        <taxon>Eukaryota</taxon>
        <taxon>Metamonada</taxon>
        <taxon>Preaxostyla</taxon>
        <taxon>Oxymonadida</taxon>
        <taxon>Streblomastigidae</taxon>
        <taxon>Streblomastix</taxon>
    </lineage>
</organism>
<dbReference type="AlphaFoldDB" id="A0A5J4U8K4"/>
<reference evidence="2 3" key="1">
    <citation type="submission" date="2019-03" db="EMBL/GenBank/DDBJ databases">
        <title>Single cell metagenomics reveals metabolic interactions within the superorganism composed of flagellate Streblomastix strix and complex community of Bacteroidetes bacteria on its surface.</title>
        <authorList>
            <person name="Treitli S.C."/>
            <person name="Kolisko M."/>
            <person name="Husnik F."/>
            <person name="Keeling P."/>
            <person name="Hampl V."/>
        </authorList>
    </citation>
    <scope>NUCLEOTIDE SEQUENCE [LARGE SCALE GENOMIC DNA]</scope>
    <source>
        <strain evidence="2">ST1C</strain>
    </source>
</reference>
<name>A0A5J4U8K4_9EUKA</name>
<dbReference type="EMBL" id="SNRW01019249">
    <property type="protein sequence ID" value="KAA6366564.1"/>
    <property type="molecule type" value="Genomic_DNA"/>
</dbReference>
<protein>
    <submittedName>
        <fullName evidence="2">Uncharacterized protein</fullName>
    </submittedName>
</protein>
<gene>
    <name evidence="2" type="ORF">EZS28_037909</name>
</gene>